<keyword evidence="3" id="KW-1185">Reference proteome</keyword>
<dbReference type="AlphaFoldDB" id="A0A917TJ60"/>
<gene>
    <name evidence="2" type="ORF">GCM10007977_024930</name>
</gene>
<reference evidence="2" key="1">
    <citation type="journal article" date="2014" name="Int. J. Syst. Evol. Microbiol.">
        <title>Complete genome sequence of Corynebacterium casei LMG S-19264T (=DSM 44701T), isolated from a smear-ripened cheese.</title>
        <authorList>
            <consortium name="US DOE Joint Genome Institute (JGI-PGF)"/>
            <person name="Walter F."/>
            <person name="Albersmeier A."/>
            <person name="Kalinowski J."/>
            <person name="Ruckert C."/>
        </authorList>
    </citation>
    <scope>NUCLEOTIDE SEQUENCE</scope>
    <source>
        <strain evidence="2">JCM 19831</strain>
    </source>
</reference>
<protein>
    <submittedName>
        <fullName evidence="2">Uncharacterized protein</fullName>
    </submittedName>
</protein>
<proteinExistence type="predicted"/>
<dbReference type="EMBL" id="BMPI01000010">
    <property type="protein sequence ID" value="GGM22747.1"/>
    <property type="molecule type" value="Genomic_DNA"/>
</dbReference>
<accession>A0A917TJ60</accession>
<comment type="caution">
    <text evidence="2">The sequence shown here is derived from an EMBL/GenBank/DDBJ whole genome shotgun (WGS) entry which is preliminary data.</text>
</comment>
<feature type="region of interest" description="Disordered" evidence="1">
    <location>
        <begin position="1"/>
        <end position="28"/>
    </location>
</feature>
<dbReference type="Proteomes" id="UP000642070">
    <property type="component" value="Unassembled WGS sequence"/>
</dbReference>
<organism evidence="2 3">
    <name type="scientific">Dactylosporangium sucinum</name>
    <dbReference type="NCBI Taxonomy" id="1424081"/>
    <lineage>
        <taxon>Bacteria</taxon>
        <taxon>Bacillati</taxon>
        <taxon>Actinomycetota</taxon>
        <taxon>Actinomycetes</taxon>
        <taxon>Micromonosporales</taxon>
        <taxon>Micromonosporaceae</taxon>
        <taxon>Dactylosporangium</taxon>
    </lineage>
</organism>
<name>A0A917TJ60_9ACTN</name>
<reference evidence="2" key="2">
    <citation type="submission" date="2020-09" db="EMBL/GenBank/DDBJ databases">
        <authorList>
            <person name="Sun Q."/>
            <person name="Ohkuma M."/>
        </authorList>
    </citation>
    <scope>NUCLEOTIDE SEQUENCE</scope>
    <source>
        <strain evidence="2">JCM 19831</strain>
    </source>
</reference>
<evidence type="ECO:0000313" key="2">
    <source>
        <dbReference type="EMBL" id="GGM22747.1"/>
    </source>
</evidence>
<evidence type="ECO:0000256" key="1">
    <source>
        <dbReference type="SAM" id="MobiDB-lite"/>
    </source>
</evidence>
<sequence>MRLRGRPGRLPTPTTHREPPMPTDPANPTWREKLALAAVCGAISGAIRALITWMLEH</sequence>
<evidence type="ECO:0000313" key="3">
    <source>
        <dbReference type="Proteomes" id="UP000642070"/>
    </source>
</evidence>